<dbReference type="InterPro" id="IPR035979">
    <property type="entry name" value="RBD_domain_sf"/>
</dbReference>
<feature type="region of interest" description="Disordered" evidence="13">
    <location>
        <begin position="1"/>
        <end position="46"/>
    </location>
</feature>
<feature type="compositionally biased region" description="Polar residues" evidence="13">
    <location>
        <begin position="444"/>
        <end position="454"/>
    </location>
</feature>
<proteinExistence type="predicted"/>
<feature type="compositionally biased region" description="Low complexity" evidence="13">
    <location>
        <begin position="201"/>
        <end position="215"/>
    </location>
</feature>
<evidence type="ECO:0000256" key="8">
    <source>
        <dbReference type="ARBA" id="ARBA00058682"/>
    </source>
</evidence>
<dbReference type="PROSITE" id="PS50102">
    <property type="entry name" value="RRM"/>
    <property type="match status" value="1"/>
</dbReference>
<evidence type="ECO:0000313" key="15">
    <source>
        <dbReference type="Ensembl" id="ENSCAFP00020012586.1"/>
    </source>
</evidence>
<dbReference type="GO" id="GO:0003712">
    <property type="term" value="F:transcription coregulator activity"/>
    <property type="evidence" value="ECO:0007669"/>
    <property type="project" value="InterPro"/>
</dbReference>
<evidence type="ECO:0000256" key="11">
    <source>
        <dbReference type="ARBA" id="ARBA00079467"/>
    </source>
</evidence>
<dbReference type="PANTHER" id="PTHR15528">
    <property type="entry name" value="PEROXISOME PROLIFERATOR ACTIVATED RECEPTOR GAMMA COACTIVATOR 1 PGC-1 -RELATED"/>
    <property type="match status" value="1"/>
</dbReference>
<dbReference type="Gene3D" id="3.30.70.330">
    <property type="match status" value="1"/>
</dbReference>
<dbReference type="Pfam" id="PF00076">
    <property type="entry name" value="RRM_1"/>
    <property type="match status" value="1"/>
</dbReference>
<evidence type="ECO:0000256" key="9">
    <source>
        <dbReference type="ARBA" id="ARBA00063598"/>
    </source>
</evidence>
<evidence type="ECO:0000259" key="14">
    <source>
        <dbReference type="PROSITE" id="PS50102"/>
    </source>
</evidence>
<dbReference type="GO" id="GO:0003723">
    <property type="term" value="F:RNA binding"/>
    <property type="evidence" value="ECO:0007669"/>
    <property type="project" value="UniProtKB-UniRule"/>
</dbReference>
<feature type="domain" description="RRM" evidence="14">
    <location>
        <begin position="1165"/>
        <end position="1241"/>
    </location>
</feature>
<dbReference type="SMART" id="SM00360">
    <property type="entry name" value="RRM"/>
    <property type="match status" value="1"/>
</dbReference>
<feature type="compositionally biased region" description="Basic and acidic residues" evidence="13">
    <location>
        <begin position="1062"/>
        <end position="1080"/>
    </location>
</feature>
<dbReference type="Ensembl" id="ENSCAFT00020014522.1">
    <property type="protein sequence ID" value="ENSCAFP00020012586.1"/>
    <property type="gene ID" value="ENSCAFG00020010030.1"/>
</dbReference>
<feature type="compositionally biased region" description="Basic residues" evidence="13">
    <location>
        <begin position="455"/>
        <end position="464"/>
    </location>
</feature>
<evidence type="ECO:0000256" key="5">
    <source>
        <dbReference type="ARBA" id="ARBA00023159"/>
    </source>
</evidence>
<dbReference type="GeneTree" id="ENSGT00950000183137"/>
<dbReference type="Proteomes" id="UP000694391">
    <property type="component" value="Unplaced"/>
</dbReference>
<dbReference type="InterPro" id="IPR034834">
    <property type="entry name" value="PRC_RRM"/>
</dbReference>
<dbReference type="InterPro" id="IPR000504">
    <property type="entry name" value="RRM_dom"/>
</dbReference>
<evidence type="ECO:0000256" key="10">
    <source>
        <dbReference type="ARBA" id="ARBA00071304"/>
    </source>
</evidence>
<evidence type="ECO:0000256" key="7">
    <source>
        <dbReference type="ARBA" id="ARBA00023242"/>
    </source>
</evidence>
<name>A0A8C0KCT0_CANLU</name>
<keyword evidence="6" id="KW-0804">Transcription</keyword>
<evidence type="ECO:0000313" key="16">
    <source>
        <dbReference type="Proteomes" id="UP000694391"/>
    </source>
</evidence>
<evidence type="ECO:0000256" key="12">
    <source>
        <dbReference type="PROSITE-ProRule" id="PRU00176"/>
    </source>
</evidence>
<organism evidence="15 16">
    <name type="scientific">Canis lupus dingo</name>
    <name type="common">dingo</name>
    <dbReference type="NCBI Taxonomy" id="286419"/>
    <lineage>
        <taxon>Eukaryota</taxon>
        <taxon>Metazoa</taxon>
        <taxon>Chordata</taxon>
        <taxon>Craniata</taxon>
        <taxon>Vertebrata</taxon>
        <taxon>Euteleostomi</taxon>
        <taxon>Mammalia</taxon>
        <taxon>Eutheria</taxon>
        <taxon>Laurasiatheria</taxon>
        <taxon>Carnivora</taxon>
        <taxon>Caniformia</taxon>
        <taxon>Canidae</taxon>
        <taxon>Canis</taxon>
    </lineage>
</organism>
<comment type="subunit">
    <text evidence="9">Interacts with CREB1 and NRF1.</text>
</comment>
<feature type="compositionally biased region" description="Low complexity" evidence="13">
    <location>
        <begin position="997"/>
        <end position="1008"/>
    </location>
</feature>
<keyword evidence="2" id="KW-0597">Phosphoprotein</keyword>
<evidence type="ECO:0000256" key="3">
    <source>
        <dbReference type="ARBA" id="ARBA00022884"/>
    </source>
</evidence>
<evidence type="ECO:0000256" key="13">
    <source>
        <dbReference type="SAM" id="MobiDB-lite"/>
    </source>
</evidence>
<keyword evidence="3 12" id="KW-0694">RNA-binding</keyword>
<sequence>MAARRGRRDGVAPSPSGGPGPDPGGGVRGSSRGSRSQAPYGTVGSVSGGEQVLLHEEGEDSGFVSLSRLGPCLRDKDLEMEELILQDETLLGTMQSYMDASLISLIEDFGSLGESRLSLEDQNEVSLLTALTEILDNADSENLSPFDSIPDSELLVSPREGSSLHKLLTLSRTPPECDLITPVDTLGPSTGSSRVSGVEMSLSDPPWDFSPPSFLETSSPKLPSWRSSRSRARRGQSPPPQQRSDGEEEEEVANFGGQMLAGELDNSVSNIPDFPMHLACPKEEEKTSASEMAVQAAGDESISSLSELVRAMHPYCLPNLTHLTALEDELQEQPDDLTLPEDCVVLEIVGQAATAGNDLEIPVVVRQIPTRPQPVLLDDSLEASPALKLLMPTLESETEAAVPKEDLCPEKERLSVDSQEKLESVCLLKPREVMEPMMPKETHNTPANTMLSSQRARKGRKKKSKEQPASCAEGYTRRLRSSSRGQPTMATEVTSQARNVPQEEPQKEVGPPRSRGKPRAWARAWAAALEKPSSGNLESSAGQASCAKEDPLDRYSNLVDSIQANPVPTHVSARANRMPLDAVETDPTEVHPVLADPVPVDPALVDLASANPELVVSLPADPVLIDPVLADSAEIDPTVVVPISDDLPPGDPVPANSAPVDSVPSDLAPVDPVLVKSRPSDPRRGAMSSVQGNPAPRLLLESESLDPLKAVIPEVQEVGGPVKVESSTTTQEARPRPLSLSEYRRRRQQRQAEAEERSPQPPAGKWPSLPETPTGLADIPCLVIPPAPAKKTTLQRSPEVPSEACFVPVGPSPASSSPEPPVSKSVASTTIEQVPSQELPLPARPLPPVQPMPPAMPTALPFPPGGLGIPSLPPPPLQPPSLPMSMRPVPPDPYTHYAPVPPWPCYPPVSPSGYPCLPPPPTVPLVSGTPGTYAVPPTCNVPWVPPPAPVPPYSSSCAYGPLGWGPGLQHPPFWPTLPPPPLPLASVGRAAPPPKVEPSGSPAGPSESVLPGSMAPPLCLGSAGQGAPPIEPTKVEVKSMPASPHMKHRMSSPVQSPQIKEPASERLKPETQEARPREKPLSSVAKAVSTPTPKQSTISKLPAVHPARLRKLSFLPTPRTQGPEDVVQAFISEIGKCHTVYSYRSHDHYQRQRVLQKERAIEERRVVFIGKIPGRMTRSELKQRFSVFGEIEECTIHFRVQGDNYGFVTYRYAEEAFAAIESGHKLRQADEQPFDLCFGGRRQFCKRSYSDLDSNREDFDPAPVKSKFDSLDFDTLLKQAQKNLRR</sequence>
<keyword evidence="5" id="KW-0010">Activator</keyword>
<evidence type="ECO:0000256" key="4">
    <source>
        <dbReference type="ARBA" id="ARBA00023015"/>
    </source>
</evidence>
<feature type="region of interest" description="Disordered" evidence="13">
    <location>
        <begin position="644"/>
        <end position="696"/>
    </location>
</feature>
<keyword evidence="4" id="KW-0805">Transcription regulation</keyword>
<feature type="compositionally biased region" description="Polar residues" evidence="13">
    <location>
        <begin position="1089"/>
        <end position="1098"/>
    </location>
</feature>
<dbReference type="CDD" id="cd12624">
    <property type="entry name" value="RRM_PRC"/>
    <property type="match status" value="1"/>
</dbReference>
<dbReference type="PANTHER" id="PTHR15528:SF5">
    <property type="entry name" value="PEROXISOME PROLIFERATOR-ACTIVATED RECEPTOR GAMMA COACTIVATOR-RELATED PROTEIN 1"/>
    <property type="match status" value="1"/>
</dbReference>
<feature type="compositionally biased region" description="Polar residues" evidence="13">
    <location>
        <begin position="482"/>
        <end position="499"/>
    </location>
</feature>
<evidence type="ECO:0000256" key="1">
    <source>
        <dbReference type="ARBA" id="ARBA00004123"/>
    </source>
</evidence>
<dbReference type="SUPFAM" id="SSF54928">
    <property type="entry name" value="RNA-binding domain, RBD"/>
    <property type="match status" value="1"/>
</dbReference>
<comment type="function">
    <text evidence="8">Acts as a coactivator during transcriptional activation of nuclear genes related to mitochondrial biogenesis and cell growth. Involved in the transcription coactivation of CREB and NRF1 target genes.</text>
</comment>
<accession>A0A8C0KCT0</accession>
<feature type="region of interest" description="Disordered" evidence="13">
    <location>
        <begin position="721"/>
        <end position="780"/>
    </location>
</feature>
<dbReference type="GO" id="GO:0005634">
    <property type="term" value="C:nucleus"/>
    <property type="evidence" value="ECO:0007669"/>
    <property type="project" value="UniProtKB-SubCell"/>
</dbReference>
<keyword evidence="16" id="KW-1185">Reference proteome</keyword>
<feature type="region of interest" description="Disordered" evidence="13">
    <location>
        <begin position="436"/>
        <end position="519"/>
    </location>
</feature>
<keyword evidence="7" id="KW-0539">Nucleus</keyword>
<gene>
    <name evidence="15" type="primary">PPRC1</name>
</gene>
<feature type="region of interest" description="Disordered" evidence="13">
    <location>
        <begin position="809"/>
        <end position="828"/>
    </location>
</feature>
<dbReference type="GO" id="GO:0045944">
    <property type="term" value="P:positive regulation of transcription by RNA polymerase II"/>
    <property type="evidence" value="ECO:0007669"/>
    <property type="project" value="TreeGrafter"/>
</dbReference>
<feature type="region of interest" description="Disordered" evidence="13">
    <location>
        <begin position="985"/>
        <end position="1098"/>
    </location>
</feature>
<protein>
    <recommendedName>
        <fullName evidence="10">Peroxisome proliferator-activated receptor gamma coactivator-related protein 1</fullName>
    </recommendedName>
    <alternativeName>
        <fullName evidence="11">PGC-1-related coactivator</fullName>
    </alternativeName>
</protein>
<evidence type="ECO:0000256" key="6">
    <source>
        <dbReference type="ARBA" id="ARBA00023163"/>
    </source>
</evidence>
<feature type="region of interest" description="Disordered" evidence="13">
    <location>
        <begin position="177"/>
        <end position="253"/>
    </location>
</feature>
<feature type="compositionally biased region" description="Low complexity" evidence="13">
    <location>
        <begin position="29"/>
        <end position="39"/>
    </location>
</feature>
<reference evidence="15" key="2">
    <citation type="submission" date="2025-09" db="UniProtKB">
        <authorList>
            <consortium name="Ensembl"/>
        </authorList>
    </citation>
    <scope>IDENTIFICATION</scope>
</reference>
<dbReference type="FunFam" id="3.30.70.330:FF:000199">
    <property type="entry name" value="Putative peroxisome proliferator-activated receptor gamma coactivator-related protein 1"/>
    <property type="match status" value="1"/>
</dbReference>
<dbReference type="InterPro" id="IPR012677">
    <property type="entry name" value="Nucleotide-bd_a/b_plait_sf"/>
</dbReference>
<evidence type="ECO:0000256" key="2">
    <source>
        <dbReference type="ARBA" id="ARBA00022553"/>
    </source>
</evidence>
<comment type="subcellular location">
    <subcellularLocation>
        <location evidence="1">Nucleus</location>
    </subcellularLocation>
</comment>
<dbReference type="InterPro" id="IPR034605">
    <property type="entry name" value="PGC-1"/>
</dbReference>
<reference evidence="15" key="1">
    <citation type="submission" date="2025-08" db="UniProtKB">
        <authorList>
            <consortium name="Ensembl"/>
        </authorList>
    </citation>
    <scope>IDENTIFICATION</scope>
</reference>